<evidence type="ECO:0000313" key="1">
    <source>
        <dbReference type="EMBL" id="RDH82377.1"/>
    </source>
</evidence>
<gene>
    <name evidence="1" type="ORF">DIZ80_08765</name>
</gene>
<reference evidence="1 2" key="1">
    <citation type="journal article" date="2018" name="ISME J.">
        <title>Endosymbiont genomes yield clues of tubeworm success.</title>
        <authorList>
            <person name="Li Y."/>
            <person name="Liles M.R."/>
            <person name="Halanych K.M."/>
        </authorList>
    </citation>
    <scope>NUCLEOTIDE SEQUENCE [LARGE SCALE GENOMIC DNA]</scope>
    <source>
        <strain evidence="1">A1464</strain>
    </source>
</reference>
<comment type="caution">
    <text evidence="1">The sequence shown here is derived from an EMBL/GenBank/DDBJ whole genome shotgun (WGS) entry which is preliminary data.</text>
</comment>
<dbReference type="AlphaFoldDB" id="A0A370DDK3"/>
<accession>A0A370DDK3</accession>
<dbReference type="Proteomes" id="UP000254266">
    <property type="component" value="Unassembled WGS sequence"/>
</dbReference>
<name>A0A370DDK3_9GAMM</name>
<dbReference type="EMBL" id="QFXC01000011">
    <property type="protein sequence ID" value="RDH82377.1"/>
    <property type="molecule type" value="Genomic_DNA"/>
</dbReference>
<evidence type="ECO:0000313" key="2">
    <source>
        <dbReference type="Proteomes" id="UP000254266"/>
    </source>
</evidence>
<organism evidence="1 2">
    <name type="scientific">endosymbiont of Galathealinum brachiosum</name>
    <dbReference type="NCBI Taxonomy" id="2200906"/>
    <lineage>
        <taxon>Bacteria</taxon>
        <taxon>Pseudomonadati</taxon>
        <taxon>Pseudomonadota</taxon>
        <taxon>Gammaproteobacteria</taxon>
        <taxon>sulfur-oxidizing symbionts</taxon>
    </lineage>
</organism>
<keyword evidence="2" id="KW-1185">Reference proteome</keyword>
<sequence length="250" mass="29196">MVTNDLINRICNAHGGVDRWQMVESIQMQLDIFGPILLTKFKSPWLPNITANIFTDKPYVSIHDFPEEGHTGIFDGFNVYIYNANDKIYSERNYSNCNELKTKARLHWDHLDLIYFLGYALWNYSCSPFIFKNKGFECHQGNDYLDKDGSILSTLNVRYPSNIPTHCKQQVFYFDQKGLLKRQDYTADIISPLAIGSHICEDYETVDGLVFPTHRRVFPRLWNGKPLKVIKVMDGRFKNILINWRQPEMA</sequence>
<protein>
    <submittedName>
        <fullName evidence="1">Uncharacterized protein</fullName>
    </submittedName>
</protein>
<proteinExistence type="predicted"/>